<sequence>MCEGKLKTLDIEPFVYSEFYCYADDIFFVMGAENLRCAVVKQRASAALEKLGELLALNGLELNRNKIELLGYADSPQKLGQDKPDDLDSSVRSS</sequence>
<evidence type="ECO:0000256" key="1">
    <source>
        <dbReference type="SAM" id="MobiDB-lite"/>
    </source>
</evidence>
<keyword evidence="3" id="KW-1185">Reference proteome</keyword>
<accession>A0AAN9TSJ1</accession>
<protein>
    <submittedName>
        <fullName evidence="2">Uncharacterized protein</fullName>
    </submittedName>
</protein>
<comment type="caution">
    <text evidence="2">The sequence shown here is derived from an EMBL/GenBank/DDBJ whole genome shotgun (WGS) entry which is preliminary data.</text>
</comment>
<dbReference type="Proteomes" id="UP001367676">
    <property type="component" value="Unassembled WGS sequence"/>
</dbReference>
<evidence type="ECO:0000313" key="3">
    <source>
        <dbReference type="Proteomes" id="UP001367676"/>
    </source>
</evidence>
<dbReference type="EMBL" id="JBBCAQ010000010">
    <property type="protein sequence ID" value="KAK7602020.1"/>
    <property type="molecule type" value="Genomic_DNA"/>
</dbReference>
<gene>
    <name evidence="2" type="ORF">V9T40_009461</name>
</gene>
<feature type="region of interest" description="Disordered" evidence="1">
    <location>
        <begin position="75"/>
        <end position="94"/>
    </location>
</feature>
<proteinExistence type="predicted"/>
<reference evidence="2 3" key="1">
    <citation type="submission" date="2024-03" db="EMBL/GenBank/DDBJ databases">
        <title>Adaptation during the transition from Ophiocordyceps entomopathogen to insect associate is accompanied by gene loss and intensified selection.</title>
        <authorList>
            <person name="Ward C.M."/>
            <person name="Onetto C.A."/>
            <person name="Borneman A.R."/>
        </authorList>
    </citation>
    <scope>NUCLEOTIDE SEQUENCE [LARGE SCALE GENOMIC DNA]</scope>
    <source>
        <strain evidence="2">AWRI1</strain>
        <tissue evidence="2">Single Adult Female</tissue>
    </source>
</reference>
<dbReference type="AlphaFoldDB" id="A0AAN9TSJ1"/>
<evidence type="ECO:0000313" key="2">
    <source>
        <dbReference type="EMBL" id="KAK7602020.1"/>
    </source>
</evidence>
<organism evidence="2 3">
    <name type="scientific">Parthenolecanium corni</name>
    <dbReference type="NCBI Taxonomy" id="536013"/>
    <lineage>
        <taxon>Eukaryota</taxon>
        <taxon>Metazoa</taxon>
        <taxon>Ecdysozoa</taxon>
        <taxon>Arthropoda</taxon>
        <taxon>Hexapoda</taxon>
        <taxon>Insecta</taxon>
        <taxon>Pterygota</taxon>
        <taxon>Neoptera</taxon>
        <taxon>Paraneoptera</taxon>
        <taxon>Hemiptera</taxon>
        <taxon>Sternorrhyncha</taxon>
        <taxon>Coccoidea</taxon>
        <taxon>Coccidae</taxon>
        <taxon>Parthenolecanium</taxon>
    </lineage>
</organism>
<name>A0AAN9TSJ1_9HEMI</name>